<organism evidence="9 10">
    <name type="scientific">Sphingomonas gilva</name>
    <dbReference type="NCBI Taxonomy" id="2305907"/>
    <lineage>
        <taxon>Bacteria</taxon>
        <taxon>Pseudomonadati</taxon>
        <taxon>Pseudomonadota</taxon>
        <taxon>Alphaproteobacteria</taxon>
        <taxon>Sphingomonadales</taxon>
        <taxon>Sphingomonadaceae</taxon>
        <taxon>Sphingomonas</taxon>
    </lineage>
</organism>
<keyword evidence="10" id="KW-1185">Reference proteome</keyword>
<dbReference type="InterPro" id="IPR002781">
    <property type="entry name" value="TM_pro_TauE-like"/>
</dbReference>
<dbReference type="PANTHER" id="PTHR30269">
    <property type="entry name" value="TRANSMEMBRANE PROTEIN YFCA"/>
    <property type="match status" value="1"/>
</dbReference>
<evidence type="ECO:0000313" key="10">
    <source>
        <dbReference type="Proteomes" id="UP000266693"/>
    </source>
</evidence>
<dbReference type="AlphaFoldDB" id="A0A396RRV6"/>
<keyword evidence="4 8" id="KW-1003">Cell membrane</keyword>
<feature type="transmembrane region" description="Helical" evidence="8">
    <location>
        <begin position="176"/>
        <end position="198"/>
    </location>
</feature>
<evidence type="ECO:0000256" key="2">
    <source>
        <dbReference type="ARBA" id="ARBA00009142"/>
    </source>
</evidence>
<feature type="transmembrane region" description="Helical" evidence="8">
    <location>
        <begin position="139"/>
        <end position="164"/>
    </location>
</feature>
<dbReference type="Pfam" id="PF01925">
    <property type="entry name" value="TauE"/>
    <property type="match status" value="1"/>
</dbReference>
<reference evidence="9 10" key="1">
    <citation type="submission" date="2018-08" db="EMBL/GenBank/DDBJ databases">
        <title>The multiple taxonomic identification of Sphingomonas gilva.</title>
        <authorList>
            <person name="Zhu D."/>
            <person name="Zheng S."/>
        </authorList>
    </citation>
    <scope>NUCLEOTIDE SEQUENCE [LARGE SCALE GENOMIC DNA]</scope>
    <source>
        <strain evidence="9 10">ZDH117</strain>
    </source>
</reference>
<sequence>MVDLAGVALAAAAGLVGGAMNALAGGGTFATLPALIALGLPANIANATSNVALLPGAAASAWTFRDELSPIGRIAIPVLAAITFAGGLVGSLLLVLTPTDTFDVIIPWLTLYAFLLLLFGKRAADWLHRRVTIGKRTLIAAQSLLGVYGGYFGGGVGLMTTATYGLLAHVSPRDMFAARTLMLAVANLAAAIVFIGFAMVEWRSCLPMLAGAIVGGWVGAHFGKRLPPGPVRIWTLLVTGGTTIVFFLRAYG</sequence>
<evidence type="ECO:0000256" key="5">
    <source>
        <dbReference type="ARBA" id="ARBA00022692"/>
    </source>
</evidence>
<dbReference type="Proteomes" id="UP000266693">
    <property type="component" value="Unassembled WGS sequence"/>
</dbReference>
<evidence type="ECO:0000256" key="7">
    <source>
        <dbReference type="ARBA" id="ARBA00023136"/>
    </source>
</evidence>
<feature type="transmembrane region" description="Helical" evidence="8">
    <location>
        <begin position="34"/>
        <end position="62"/>
    </location>
</feature>
<accession>A0A396RRV6</accession>
<keyword evidence="7 8" id="KW-0472">Membrane</keyword>
<name>A0A396RRV6_9SPHN</name>
<evidence type="ECO:0000313" key="9">
    <source>
        <dbReference type="EMBL" id="RHW18776.1"/>
    </source>
</evidence>
<evidence type="ECO:0000256" key="6">
    <source>
        <dbReference type="ARBA" id="ARBA00022989"/>
    </source>
</evidence>
<dbReference type="EMBL" id="QWLV01000001">
    <property type="protein sequence ID" value="RHW18776.1"/>
    <property type="molecule type" value="Genomic_DNA"/>
</dbReference>
<dbReference type="InterPro" id="IPR052017">
    <property type="entry name" value="TSUP"/>
</dbReference>
<feature type="transmembrane region" description="Helical" evidence="8">
    <location>
        <begin position="205"/>
        <end position="222"/>
    </location>
</feature>
<feature type="transmembrane region" description="Helical" evidence="8">
    <location>
        <begin position="102"/>
        <end position="119"/>
    </location>
</feature>
<protein>
    <recommendedName>
        <fullName evidence="8">Probable membrane transporter protein</fullName>
    </recommendedName>
</protein>
<evidence type="ECO:0000256" key="8">
    <source>
        <dbReference type="RuleBase" id="RU363041"/>
    </source>
</evidence>
<proteinExistence type="inferred from homology"/>
<dbReference type="GO" id="GO:0005886">
    <property type="term" value="C:plasma membrane"/>
    <property type="evidence" value="ECO:0007669"/>
    <property type="project" value="UniProtKB-SubCell"/>
</dbReference>
<comment type="caution">
    <text evidence="9">The sequence shown here is derived from an EMBL/GenBank/DDBJ whole genome shotgun (WGS) entry which is preliminary data.</text>
</comment>
<gene>
    <name evidence="9" type="ORF">D1610_01045</name>
</gene>
<dbReference type="RefSeq" id="WP_118862283.1">
    <property type="nucleotide sequence ID" value="NZ_QWLV01000001.1"/>
</dbReference>
<keyword evidence="6 8" id="KW-1133">Transmembrane helix</keyword>
<evidence type="ECO:0000256" key="4">
    <source>
        <dbReference type="ARBA" id="ARBA00022475"/>
    </source>
</evidence>
<feature type="transmembrane region" description="Helical" evidence="8">
    <location>
        <begin position="74"/>
        <end position="96"/>
    </location>
</feature>
<dbReference type="OrthoDB" id="7582411at2"/>
<evidence type="ECO:0000256" key="1">
    <source>
        <dbReference type="ARBA" id="ARBA00004651"/>
    </source>
</evidence>
<feature type="transmembrane region" description="Helical" evidence="8">
    <location>
        <begin position="234"/>
        <end position="251"/>
    </location>
</feature>
<keyword evidence="5 8" id="KW-0812">Transmembrane</keyword>
<comment type="subcellular location">
    <subcellularLocation>
        <location evidence="1 8">Cell membrane</location>
        <topology evidence="1 8">Multi-pass membrane protein</topology>
    </subcellularLocation>
</comment>
<comment type="similarity">
    <text evidence="2 8">Belongs to the 4-toluene sulfonate uptake permease (TSUP) (TC 2.A.102) family.</text>
</comment>
<evidence type="ECO:0000256" key="3">
    <source>
        <dbReference type="ARBA" id="ARBA00022448"/>
    </source>
</evidence>
<dbReference type="PANTHER" id="PTHR30269:SF0">
    <property type="entry name" value="MEMBRANE TRANSPORTER PROTEIN YFCA-RELATED"/>
    <property type="match status" value="1"/>
</dbReference>
<keyword evidence="3" id="KW-0813">Transport</keyword>